<feature type="compositionally biased region" description="Basic and acidic residues" evidence="8">
    <location>
        <begin position="101"/>
        <end position="111"/>
    </location>
</feature>
<feature type="repeat" description="ANK" evidence="7">
    <location>
        <begin position="461"/>
        <end position="484"/>
    </location>
</feature>
<gene>
    <name evidence="11" type="ORF">BDA96_10G005000</name>
</gene>
<feature type="transmembrane region" description="Helical" evidence="9">
    <location>
        <begin position="672"/>
        <end position="697"/>
    </location>
</feature>
<dbReference type="PROSITE" id="PS50088">
    <property type="entry name" value="ANK_REPEAT"/>
    <property type="match status" value="3"/>
</dbReference>
<dbReference type="Gene3D" id="1.25.40.20">
    <property type="entry name" value="Ankyrin repeat-containing domain"/>
    <property type="match status" value="3"/>
</dbReference>
<dbReference type="SMART" id="SM00248">
    <property type="entry name" value="ANK"/>
    <property type="match status" value="8"/>
</dbReference>
<feature type="region of interest" description="Disordered" evidence="8">
    <location>
        <begin position="1"/>
        <end position="31"/>
    </location>
</feature>
<proteinExistence type="predicted"/>
<organism evidence="11 12">
    <name type="scientific">Sorghum bicolor</name>
    <name type="common">Sorghum</name>
    <name type="synonym">Sorghum vulgare</name>
    <dbReference type="NCBI Taxonomy" id="4558"/>
    <lineage>
        <taxon>Eukaryota</taxon>
        <taxon>Viridiplantae</taxon>
        <taxon>Streptophyta</taxon>
        <taxon>Embryophyta</taxon>
        <taxon>Tracheophyta</taxon>
        <taxon>Spermatophyta</taxon>
        <taxon>Magnoliopsida</taxon>
        <taxon>Liliopsida</taxon>
        <taxon>Poales</taxon>
        <taxon>Poaceae</taxon>
        <taxon>PACMAD clade</taxon>
        <taxon>Panicoideae</taxon>
        <taxon>Andropogonodae</taxon>
        <taxon>Andropogoneae</taxon>
        <taxon>Sorghinae</taxon>
        <taxon>Sorghum</taxon>
    </lineage>
</organism>
<evidence type="ECO:0000256" key="7">
    <source>
        <dbReference type="PROSITE-ProRule" id="PRU00023"/>
    </source>
</evidence>
<keyword evidence="5 7" id="KW-0040">ANK repeat</keyword>
<keyword evidence="2 9" id="KW-0812">Transmembrane</keyword>
<evidence type="ECO:0000256" key="4">
    <source>
        <dbReference type="ARBA" id="ARBA00022989"/>
    </source>
</evidence>
<dbReference type="PANTHER" id="PTHR24186:SF50">
    <property type="entry name" value="ANKYRIN REPEAT-CONTAINING PROTEIN ITN1-LIKE ISOFORM X1"/>
    <property type="match status" value="1"/>
</dbReference>
<comment type="subcellular location">
    <subcellularLocation>
        <location evidence="1">Membrane</location>
        <topology evidence="1">Multi-pass membrane protein</topology>
    </subcellularLocation>
</comment>
<sequence length="751" mass="81505">MAAAAASGSELQAAAPEPTAPPAPACPRATLDPQLFMAARRGDSELLKHLLQLQDEDEEEDANAMRKGGLILEANNGGVRTNEGDLLLQVVDSGEIEVLDDDRRSSSHGDDDAPPPPAAAVDEHDEPLDADGVTMEGDSLLHVVAAARGGDDTHKFLDCAKMIVRDKKRRKGGAAAVRLALEARNSKGDTPLHCAAAAGNDRIITCLVEILLSKYNDGGDEATPVKKKKKTKELVRMRNECGETALHHAVRAPHNNDEACIVVIDKLMKHDPDLACVLHKDGTSPLYLAISLGKYKIAEHLYSKSEGKLSYSGPHGRNVLHAAVPRGQELTRQRDSEQKGSTPLQLAASLEGWPDARYVYTWFPQIRRVSMSATKALLSVNISTAYQADDQGSYPIHVAAQAGSLAVVKLLLEWCPDCANLRDGQGRTFLHVAAEKERLALVRYVVVSSSADMILNAQDSNGDTPLHAAVRAGNLAVFSCLFRNRQVRLDVANQDGMTPVDLSYTRIPPRFNYSLNPRSSVRRILLAAGAPHGGARPELFYARHIPKRDLDMEAKKHTEATQVMSIVTALIATVTFASAFTFPGGYGPDGQPVLAGSYAFDAFILADTLAFICSISATFSLVYVGFPSMDISIRFRYLRLSAILLQSAARSLVAAFGLGLYLLLVVHHTASAIAACAIVLASSLYGNMEFWGIIHMATTVLARIGMQRYAVVSYARKIFFTVLRHFWSYVIIFGLPAIRKRVNSQVDKVIT</sequence>
<feature type="repeat" description="ANK" evidence="7">
    <location>
        <begin position="187"/>
        <end position="214"/>
    </location>
</feature>
<accession>A0A921PYS1</accession>
<keyword evidence="4 9" id="KW-1133">Transmembrane helix</keyword>
<feature type="transmembrane region" description="Helical" evidence="9">
    <location>
        <begin position="647"/>
        <end position="666"/>
    </location>
</feature>
<evidence type="ECO:0000313" key="12">
    <source>
        <dbReference type="Proteomes" id="UP000807115"/>
    </source>
</evidence>
<keyword evidence="6 9" id="KW-0472">Membrane</keyword>
<dbReference type="InterPro" id="IPR036770">
    <property type="entry name" value="Ankyrin_rpt-contain_sf"/>
</dbReference>
<feature type="region of interest" description="Disordered" evidence="8">
    <location>
        <begin position="101"/>
        <end position="133"/>
    </location>
</feature>
<comment type="caution">
    <text evidence="11">The sequence shown here is derived from an EMBL/GenBank/DDBJ whole genome shotgun (WGS) entry which is preliminary data.</text>
</comment>
<feature type="transmembrane region" description="Helical" evidence="9">
    <location>
        <begin position="602"/>
        <end position="626"/>
    </location>
</feature>
<evidence type="ECO:0000256" key="5">
    <source>
        <dbReference type="ARBA" id="ARBA00023043"/>
    </source>
</evidence>
<evidence type="ECO:0000256" key="3">
    <source>
        <dbReference type="ARBA" id="ARBA00022737"/>
    </source>
</evidence>
<evidence type="ECO:0000256" key="2">
    <source>
        <dbReference type="ARBA" id="ARBA00022692"/>
    </source>
</evidence>
<protein>
    <recommendedName>
        <fullName evidence="10">PGG domain-containing protein</fullName>
    </recommendedName>
</protein>
<dbReference type="Pfam" id="PF13962">
    <property type="entry name" value="PGG"/>
    <property type="match status" value="1"/>
</dbReference>
<dbReference type="PANTHER" id="PTHR24186">
    <property type="entry name" value="PROTEIN PHOSPHATASE 1 REGULATORY SUBUNIT"/>
    <property type="match status" value="1"/>
</dbReference>
<feature type="transmembrane region" description="Helical" evidence="9">
    <location>
        <begin position="563"/>
        <end position="582"/>
    </location>
</feature>
<feature type="repeat" description="ANK" evidence="7">
    <location>
        <begin position="391"/>
        <end position="413"/>
    </location>
</feature>
<dbReference type="PROSITE" id="PS50297">
    <property type="entry name" value="ANK_REP_REGION"/>
    <property type="match status" value="3"/>
</dbReference>
<evidence type="ECO:0000256" key="6">
    <source>
        <dbReference type="ARBA" id="ARBA00023136"/>
    </source>
</evidence>
<name>A0A921PYS1_SORBI</name>
<evidence type="ECO:0000259" key="10">
    <source>
        <dbReference type="Pfam" id="PF13962"/>
    </source>
</evidence>
<feature type="compositionally biased region" description="Low complexity" evidence="8">
    <location>
        <begin position="1"/>
        <end position="17"/>
    </location>
</feature>
<feature type="domain" description="PGG" evidence="10">
    <location>
        <begin position="555"/>
        <end position="662"/>
    </location>
</feature>
<dbReference type="InterPro" id="IPR002110">
    <property type="entry name" value="Ankyrin_rpt"/>
</dbReference>
<reference evidence="11" key="1">
    <citation type="journal article" date="2019" name="BMC Genomics">
        <title>A new reference genome for Sorghum bicolor reveals high levels of sequence similarity between sweet and grain genotypes: implications for the genetics of sugar metabolism.</title>
        <authorList>
            <person name="Cooper E.A."/>
            <person name="Brenton Z.W."/>
            <person name="Flinn B.S."/>
            <person name="Jenkins J."/>
            <person name="Shu S."/>
            <person name="Flowers D."/>
            <person name="Luo F."/>
            <person name="Wang Y."/>
            <person name="Xia P."/>
            <person name="Barry K."/>
            <person name="Daum C."/>
            <person name="Lipzen A."/>
            <person name="Yoshinaga Y."/>
            <person name="Schmutz J."/>
            <person name="Saski C."/>
            <person name="Vermerris W."/>
            <person name="Kresovich S."/>
        </authorList>
    </citation>
    <scope>NUCLEOTIDE SEQUENCE</scope>
</reference>
<evidence type="ECO:0000256" key="9">
    <source>
        <dbReference type="SAM" id="Phobius"/>
    </source>
</evidence>
<dbReference type="AlphaFoldDB" id="A0A921PYS1"/>
<dbReference type="Pfam" id="PF00023">
    <property type="entry name" value="Ank"/>
    <property type="match status" value="2"/>
</dbReference>
<dbReference type="SUPFAM" id="SSF48403">
    <property type="entry name" value="Ankyrin repeat"/>
    <property type="match status" value="1"/>
</dbReference>
<reference evidence="11" key="2">
    <citation type="submission" date="2020-10" db="EMBL/GenBank/DDBJ databases">
        <authorList>
            <person name="Cooper E.A."/>
            <person name="Brenton Z.W."/>
            <person name="Flinn B.S."/>
            <person name="Jenkins J."/>
            <person name="Shu S."/>
            <person name="Flowers D."/>
            <person name="Luo F."/>
            <person name="Wang Y."/>
            <person name="Xia P."/>
            <person name="Barry K."/>
            <person name="Daum C."/>
            <person name="Lipzen A."/>
            <person name="Yoshinaga Y."/>
            <person name="Schmutz J."/>
            <person name="Saski C."/>
            <person name="Vermerris W."/>
            <person name="Kresovich S."/>
        </authorList>
    </citation>
    <scope>NUCLEOTIDE SEQUENCE</scope>
</reference>
<evidence type="ECO:0000256" key="1">
    <source>
        <dbReference type="ARBA" id="ARBA00004141"/>
    </source>
</evidence>
<dbReference type="GO" id="GO:0016020">
    <property type="term" value="C:membrane"/>
    <property type="evidence" value="ECO:0007669"/>
    <property type="project" value="UniProtKB-SubCell"/>
</dbReference>
<evidence type="ECO:0000313" key="11">
    <source>
        <dbReference type="EMBL" id="KAG0512341.1"/>
    </source>
</evidence>
<dbReference type="Proteomes" id="UP000807115">
    <property type="component" value="Chromosome 10"/>
</dbReference>
<dbReference type="InterPro" id="IPR026961">
    <property type="entry name" value="PGG_dom"/>
</dbReference>
<dbReference type="Pfam" id="PF12796">
    <property type="entry name" value="Ank_2"/>
    <property type="match status" value="2"/>
</dbReference>
<evidence type="ECO:0000256" key="8">
    <source>
        <dbReference type="SAM" id="MobiDB-lite"/>
    </source>
</evidence>
<dbReference type="EMBL" id="CM027689">
    <property type="protein sequence ID" value="KAG0512341.1"/>
    <property type="molecule type" value="Genomic_DNA"/>
</dbReference>
<keyword evidence="3" id="KW-0677">Repeat</keyword>